<keyword evidence="2" id="KW-0812">Transmembrane</keyword>
<dbReference type="KEGG" id="lyk:FLP23_11310"/>
<feature type="transmembrane region" description="Helical" evidence="2">
    <location>
        <begin position="174"/>
        <end position="194"/>
    </location>
</feature>
<dbReference type="EMBL" id="CP043504">
    <property type="protein sequence ID" value="QEO10536.1"/>
    <property type="molecule type" value="Genomic_DNA"/>
</dbReference>
<name>A0A5C1Y9Q3_9MICO</name>
<evidence type="ECO:0000313" key="4">
    <source>
        <dbReference type="EMBL" id="QEO10536.1"/>
    </source>
</evidence>
<keyword evidence="5" id="KW-1185">Reference proteome</keyword>
<keyword evidence="2" id="KW-0472">Membrane</keyword>
<feature type="transmembrane region" description="Helical" evidence="2">
    <location>
        <begin position="242"/>
        <end position="258"/>
    </location>
</feature>
<accession>A0A5C1Y9Q3</accession>
<evidence type="ECO:0000256" key="1">
    <source>
        <dbReference type="SAM" id="MobiDB-lite"/>
    </source>
</evidence>
<gene>
    <name evidence="4" type="ORF">FLP23_11310</name>
</gene>
<evidence type="ECO:0000313" key="5">
    <source>
        <dbReference type="Proteomes" id="UP000322159"/>
    </source>
</evidence>
<dbReference type="InterPro" id="IPR058407">
    <property type="entry name" value="DUF8094"/>
</dbReference>
<dbReference type="Pfam" id="PF26366">
    <property type="entry name" value="DUF8094"/>
    <property type="match status" value="1"/>
</dbReference>
<dbReference type="OrthoDB" id="3265533at2"/>
<keyword evidence="2" id="KW-1133">Transmembrane helix</keyword>
<feature type="region of interest" description="Disordered" evidence="1">
    <location>
        <begin position="200"/>
        <end position="236"/>
    </location>
</feature>
<reference evidence="4 5" key="1">
    <citation type="submission" date="2019-09" db="EMBL/GenBank/DDBJ databases">
        <title>Genome sequencing of strain KACC 19322.</title>
        <authorList>
            <person name="Heo J."/>
            <person name="Kim S.-J."/>
            <person name="Kim J.-S."/>
            <person name="Hong S.-B."/>
            <person name="Kwon S.-W."/>
        </authorList>
    </citation>
    <scope>NUCLEOTIDE SEQUENCE [LARGE SCALE GENOMIC DNA]</scope>
    <source>
        <strain evidence="4 5">KACC 19322</strain>
    </source>
</reference>
<protein>
    <recommendedName>
        <fullName evidence="3">DUF8094 domain-containing protein</fullName>
    </recommendedName>
</protein>
<organism evidence="4 5">
    <name type="scientific">Protaetiibacter larvae</name>
    <dbReference type="NCBI Taxonomy" id="2592654"/>
    <lineage>
        <taxon>Bacteria</taxon>
        <taxon>Bacillati</taxon>
        <taxon>Actinomycetota</taxon>
        <taxon>Actinomycetes</taxon>
        <taxon>Micrococcales</taxon>
        <taxon>Microbacteriaceae</taxon>
        <taxon>Protaetiibacter</taxon>
    </lineage>
</organism>
<proteinExistence type="predicted"/>
<sequence length="579" mass="59921">MRFVLAIVLFVVSFVAIGLGIAQRTIFLGPDHVTASVAVDGDAPFTVLDGAALNAHPGTQRIEVSGSGDVFIAIARTDDITAWIGDAPSTSVAIDEQGADLVASAHPGLASDAVSPVGSDLWIQEFTGTGTVAHSINVPADVSLLIASDGEAAAPADISITWPLKNATPWSGPLVIGGVAVLLAGLIVLIWALVHARRRRGPRRKTPKMPKPPRPAQLRPAPRRPAITAGGPEPTAHGRRRAFVAVPLLLVGALALSACTADGSAVPTASPSATDAAVAAVDPPVVTKGQFTRIVSAAAESVAGADEARDATLAAERLAGPALELRTANYAARGADGAITATPAFPTGSVSVILPQQRHEWPRVVFAAVSGVGDDSDAEYGLMFVQETPRDTYKVHYLVRLTQSVPEVAPVDLGAARLGPDNKLLAYTPDQLASEYGDILINGDASAYTEHFDAENDLLRETFGADYKTQRRGALPNAVIDFTSAVGGEEPYAFATNDTGAIVAVDLRETETVRPAEAGAAVSPTGAVKALSGKQTTTKGIAAEYGMQVLFYVPALTASDQKIRVLGFTQGLVAASEVP</sequence>
<dbReference type="RefSeq" id="WP_149325953.1">
    <property type="nucleotide sequence ID" value="NZ_CP043504.1"/>
</dbReference>
<evidence type="ECO:0000259" key="3">
    <source>
        <dbReference type="Pfam" id="PF26366"/>
    </source>
</evidence>
<feature type="domain" description="DUF8094" evidence="3">
    <location>
        <begin position="284"/>
        <end position="576"/>
    </location>
</feature>
<dbReference type="AlphaFoldDB" id="A0A5C1Y9Q3"/>
<feature type="compositionally biased region" description="Low complexity" evidence="1">
    <location>
        <begin position="216"/>
        <end position="226"/>
    </location>
</feature>
<evidence type="ECO:0000256" key="2">
    <source>
        <dbReference type="SAM" id="Phobius"/>
    </source>
</evidence>
<dbReference type="Proteomes" id="UP000322159">
    <property type="component" value="Chromosome"/>
</dbReference>